<dbReference type="KEGG" id="fll:EI427_02295"/>
<name>A0A3S9NZ22_9BACT</name>
<keyword evidence="1" id="KW-0472">Membrane</keyword>
<protein>
    <submittedName>
        <fullName evidence="2">VWA domain-containing protein</fullName>
    </submittedName>
</protein>
<proteinExistence type="predicted"/>
<reference evidence="2 3" key="1">
    <citation type="submission" date="2018-12" db="EMBL/GenBank/DDBJ databases">
        <title>Flammeovirga pectinis sp. nov., isolated from the gut of the Korean scallop, Patinopecten yessoensis.</title>
        <authorList>
            <person name="Bae J.-W."/>
            <person name="Jeong Y.-S."/>
            <person name="Kang W."/>
        </authorList>
    </citation>
    <scope>NUCLEOTIDE SEQUENCE [LARGE SCALE GENOMIC DNA]</scope>
    <source>
        <strain evidence="2 3">L12M1</strain>
    </source>
</reference>
<dbReference type="SUPFAM" id="SSF53300">
    <property type="entry name" value="vWA-like"/>
    <property type="match status" value="1"/>
</dbReference>
<evidence type="ECO:0000313" key="2">
    <source>
        <dbReference type="EMBL" id="AZQ61086.1"/>
    </source>
</evidence>
<gene>
    <name evidence="2" type="ORF">EI427_02295</name>
</gene>
<feature type="transmembrane region" description="Helical" evidence="1">
    <location>
        <begin position="41"/>
        <end position="58"/>
    </location>
</feature>
<feature type="transmembrane region" description="Helical" evidence="1">
    <location>
        <begin position="12"/>
        <end position="29"/>
    </location>
</feature>
<dbReference type="OrthoDB" id="9763076at2"/>
<keyword evidence="3" id="KW-1185">Reference proteome</keyword>
<dbReference type="Gene3D" id="2.60.40.10">
    <property type="entry name" value="Immunoglobulins"/>
    <property type="match status" value="1"/>
</dbReference>
<dbReference type="RefSeq" id="WP_126611169.1">
    <property type="nucleotide sequence ID" value="NZ_CP034562.1"/>
</dbReference>
<keyword evidence="1" id="KW-1133">Transmembrane helix</keyword>
<dbReference type="AlphaFoldDB" id="A0A3S9NZ22"/>
<dbReference type="Proteomes" id="UP000267268">
    <property type="component" value="Chromosome 1"/>
</dbReference>
<evidence type="ECO:0000313" key="3">
    <source>
        <dbReference type="Proteomes" id="UP000267268"/>
    </source>
</evidence>
<accession>A0A3S9NZ22</accession>
<dbReference type="PANTHER" id="PTHR37947">
    <property type="entry name" value="BLL2462 PROTEIN"/>
    <property type="match status" value="1"/>
</dbReference>
<dbReference type="PANTHER" id="PTHR37947:SF1">
    <property type="entry name" value="BLL2462 PROTEIN"/>
    <property type="match status" value="1"/>
</dbReference>
<dbReference type="InterPro" id="IPR036465">
    <property type="entry name" value="vWFA_dom_sf"/>
</dbReference>
<evidence type="ECO:0000256" key="1">
    <source>
        <dbReference type="SAM" id="Phobius"/>
    </source>
</evidence>
<organism evidence="2 3">
    <name type="scientific">Flammeovirga pectinis</name>
    <dbReference type="NCBI Taxonomy" id="2494373"/>
    <lineage>
        <taxon>Bacteria</taxon>
        <taxon>Pseudomonadati</taxon>
        <taxon>Bacteroidota</taxon>
        <taxon>Cytophagia</taxon>
        <taxon>Cytophagales</taxon>
        <taxon>Flammeovirgaceae</taxon>
        <taxon>Flammeovirga</taxon>
    </lineage>
</organism>
<dbReference type="EMBL" id="CP034562">
    <property type="protein sequence ID" value="AZQ61086.1"/>
    <property type="molecule type" value="Genomic_DNA"/>
</dbReference>
<dbReference type="InterPro" id="IPR013783">
    <property type="entry name" value="Ig-like_fold"/>
</dbReference>
<sequence>MNGLYIEYSWWWMFFGILSCALATYFFYTKKQVWSISINRILILLRFSVLSVVIFLLLDPMFKSIERYFEKPIISFVIDNSESMKATVTKENLNNLLESLVKTADRIKEEGYDTKFYNLAGDKIEENDLASLEFDYKVTNISKSIQKLEEVNEHENLAGITLVTDGIFNQGFSPLFVPSVVPIYTVGIGDTIPQIDLQVKEVYANKIAYLGNKFPVIAEIVNEGFMGKEVEVTLSSRGRKIAKKRYKINSEKGFEQVKFTVDAKKKGYQKFTVSAKALDGEFSTENNTKSIYIEVIEGKEKILLVANAPHPDIKAIRAGIESNKNYELHVYIPGIKLKNGKGYDKNSKYDLVILHEYPNVKRKAAILLKELAKKQIPFWYIVGDRTDINTFNKMNSLLSIEGYRGQKDKVTAAFDTKFSFFTFPSDKKQLIEKMSPIEVPFGEYKLKSGTALMYQQIGAVKTSKPLLILGETGGVKSAVLVGTGLWKWRLQESFLQSDEQATDELISKVVQYLSTKTDKRRFRVNTTNSEYSDIEDVVIETEVYNDIYESIYGHTIDLVVKNEKGETTSFTYLNSAPYFKYHLSDLEEGVYSFVASTEIDGKKEYSTGSFAIKEMALEALNPTANFSLLRGVADKSGGVYYNADDMSGLSDLLATNKASQRIHAEEKYKELGSNMWILGLMFILLFSEWIIRKLHGGF</sequence>
<keyword evidence="1" id="KW-0812">Transmembrane</keyword>